<evidence type="ECO:0008006" key="4">
    <source>
        <dbReference type="Google" id="ProtNLM"/>
    </source>
</evidence>
<dbReference type="EMBL" id="JABBNU010000005">
    <property type="protein sequence ID" value="NMM48555.1"/>
    <property type="molecule type" value="Genomic_DNA"/>
</dbReference>
<sequence length="133" mass="15142">MKPYLLLLAVLIISSCSKSQNTPEINRQIIGTWVWVQSSGGIDGRVDTPEKNGHDILLEISETKIKTFINDNIESIQDYHISIEEVMEGGTKEVIIYDDGNYQKQSIYFKGDSLILIDQCIDCFNHVYKKNTN</sequence>
<evidence type="ECO:0000256" key="1">
    <source>
        <dbReference type="SAM" id="SignalP"/>
    </source>
</evidence>
<protein>
    <recommendedName>
        <fullName evidence="4">Lipocalin-like protein</fullName>
    </recommendedName>
</protein>
<dbReference type="PROSITE" id="PS51257">
    <property type="entry name" value="PROKAR_LIPOPROTEIN"/>
    <property type="match status" value="1"/>
</dbReference>
<accession>A0A848IZ43</accession>
<proteinExistence type="predicted"/>
<feature type="signal peptide" evidence="1">
    <location>
        <begin position="1"/>
        <end position="19"/>
    </location>
</feature>
<gene>
    <name evidence="2" type="ORF">HH304_09105</name>
</gene>
<evidence type="ECO:0000313" key="2">
    <source>
        <dbReference type="EMBL" id="NMM48555.1"/>
    </source>
</evidence>
<feature type="chain" id="PRO_5032925630" description="Lipocalin-like protein" evidence="1">
    <location>
        <begin position="20"/>
        <end position="133"/>
    </location>
</feature>
<dbReference type="AlphaFoldDB" id="A0A848IZ43"/>
<name>A0A848IZ43_9BACT</name>
<evidence type="ECO:0000313" key="3">
    <source>
        <dbReference type="Proteomes" id="UP000559010"/>
    </source>
</evidence>
<comment type="caution">
    <text evidence="2">The sequence shown here is derived from an EMBL/GenBank/DDBJ whole genome shotgun (WGS) entry which is preliminary data.</text>
</comment>
<dbReference type="RefSeq" id="WP_169680603.1">
    <property type="nucleotide sequence ID" value="NZ_JABBNU010000005.1"/>
</dbReference>
<keyword evidence="3" id="KW-1185">Reference proteome</keyword>
<reference evidence="2 3" key="1">
    <citation type="submission" date="2020-04" db="EMBL/GenBank/DDBJ databases">
        <title>Flammeovirgaceae bacterium KN852 isolated from deep sea.</title>
        <authorList>
            <person name="Zhang D.-C."/>
        </authorList>
    </citation>
    <scope>NUCLEOTIDE SEQUENCE [LARGE SCALE GENOMIC DNA]</scope>
    <source>
        <strain evidence="2 3">KN852</strain>
    </source>
</reference>
<dbReference type="Proteomes" id="UP000559010">
    <property type="component" value="Unassembled WGS sequence"/>
</dbReference>
<organism evidence="2 3">
    <name type="scientific">Marinigracilibium pacificum</name>
    <dbReference type="NCBI Taxonomy" id="2729599"/>
    <lineage>
        <taxon>Bacteria</taxon>
        <taxon>Pseudomonadati</taxon>
        <taxon>Bacteroidota</taxon>
        <taxon>Cytophagia</taxon>
        <taxon>Cytophagales</taxon>
        <taxon>Flammeovirgaceae</taxon>
        <taxon>Marinigracilibium</taxon>
    </lineage>
</organism>
<keyword evidence="1" id="KW-0732">Signal</keyword>